<dbReference type="EMBL" id="AFYH01039400">
    <property type="status" value="NOT_ANNOTATED_CDS"/>
    <property type="molecule type" value="Genomic_DNA"/>
</dbReference>
<feature type="domain" description="F-box/LRR-repeat protein 18 LRR" evidence="2">
    <location>
        <begin position="65"/>
        <end position="658"/>
    </location>
</feature>
<dbReference type="InParanoid" id="H3BC33"/>
<dbReference type="Proteomes" id="UP000008672">
    <property type="component" value="Unassembled WGS sequence"/>
</dbReference>
<reference evidence="4" key="1">
    <citation type="submission" date="2011-08" db="EMBL/GenBank/DDBJ databases">
        <title>The draft genome of Latimeria chalumnae.</title>
        <authorList>
            <person name="Di Palma F."/>
            <person name="Alfoldi J."/>
            <person name="Johnson J."/>
            <person name="Berlin A."/>
            <person name="Gnerre S."/>
            <person name="Jaffe D."/>
            <person name="MacCallum I."/>
            <person name="Young S."/>
            <person name="Walker B.J."/>
            <person name="Lander E."/>
            <person name="Lindblad-Toh K."/>
        </authorList>
    </citation>
    <scope>NUCLEOTIDE SEQUENCE [LARGE SCALE GENOMIC DNA]</scope>
    <source>
        <strain evidence="4">Wild caught</strain>
    </source>
</reference>
<dbReference type="OrthoDB" id="9856535at2759"/>
<keyword evidence="4" id="KW-1185">Reference proteome</keyword>
<name>H3BC33_LATCH</name>
<feature type="domain" description="F-box" evidence="1">
    <location>
        <begin position="11"/>
        <end position="48"/>
    </location>
</feature>
<dbReference type="InterPro" id="IPR001810">
    <property type="entry name" value="F-box_dom"/>
</dbReference>
<dbReference type="GO" id="GO:0031146">
    <property type="term" value="P:SCF-dependent proteasomal ubiquitin-dependent protein catabolic process"/>
    <property type="evidence" value="ECO:0007669"/>
    <property type="project" value="InterPro"/>
</dbReference>
<dbReference type="Pfam" id="PF00646">
    <property type="entry name" value="F-box"/>
    <property type="match status" value="1"/>
</dbReference>
<sequence>MDSDGIDMTEFSDEILLNILRFVPSTDLILNVRSACKKFGTLCLDKSLTNSIVVSRDYQASDEKVKQMLKVIANEICILNLSSCYWLSGSTIDQVTKCKNILKLDLSGCRLTSLRLSKMLSALCNLRALAMDVMPGFDASQFSSECRATLGQIVELKQTLFTSSYGVVPACTSLERLLLYFEIRDRGQGGMIISGQLMVGESNVPNYQNLQLFYARLAPGYVNQEVMRLYLAVLSVRTPENLRAFLVSVPGRFAECGATKNILENMAKKVSLQALQLPKSWLNGSTLLPHIKFQDPFYFNFSRCTLSGNQLLQIILNNGNDLRTLVCLNLSGCIHSLLPDSSLREADDNIDSSILETVVASCPNLKHLNLSAAHHHSSEGSGSHLCAVLARLKYLRSLALPVCAIAEPTKDTGSSPNQTWAYAASSTGPRGFGKKIRIGVQTYSRMLSEQTKGLDSAFRTLMESIPFLEELELIGSSFLSAMPRNEPAIRNSLPPCARAQLVGEEEVAAIGRLTFLRSLTLAQLPGILTGSSLVTVGVKCKYLRVLSLANLGMMGKVNYMPSLCELLKHCKYLKDLRLEQPYFSANALFFQALSYCTALERLCIISRSGTFQPEAVMSFMASCQHVLMCHMFTGETLATCNSLQQSILRSFQMSRPALNVVIFPLLHESLAYVIGDVPMVHLDEVTLFKSRVAEEPPGLWHLA</sequence>
<dbReference type="EMBL" id="AFYH01039404">
    <property type="status" value="NOT_ANNOTATED_CDS"/>
    <property type="molecule type" value="Genomic_DNA"/>
</dbReference>
<dbReference type="InterPro" id="IPR047948">
    <property type="entry name" value="FBXL18_F-box"/>
</dbReference>
<dbReference type="Gene3D" id="3.80.10.10">
    <property type="entry name" value="Ribonuclease Inhibitor"/>
    <property type="match status" value="3"/>
</dbReference>
<dbReference type="Gene3D" id="1.20.1280.50">
    <property type="match status" value="1"/>
</dbReference>
<dbReference type="InterPro" id="IPR036047">
    <property type="entry name" value="F-box-like_dom_sf"/>
</dbReference>
<dbReference type="Ensembl" id="ENSLACT00000019591.2">
    <property type="protein sequence ID" value="ENSLACP00000019454.2"/>
    <property type="gene ID" value="ENSLACG00000017111.2"/>
</dbReference>
<dbReference type="PANTHER" id="PTHR16134:SF19">
    <property type="entry name" value="F-BOX AND LEUCINE-RICH REPEAT PROTEIN 18"/>
    <property type="match status" value="1"/>
</dbReference>
<dbReference type="FunCoup" id="H3BC33">
    <property type="interactions" value="367"/>
</dbReference>
<dbReference type="FunFam" id="3.80.10.10:FF:000606">
    <property type="entry name" value="F-box and leucine-rich repeat protein 18"/>
    <property type="match status" value="1"/>
</dbReference>
<dbReference type="Pfam" id="PF19729">
    <property type="entry name" value="LRR_FBXL18"/>
    <property type="match status" value="1"/>
</dbReference>
<dbReference type="OMA" id="VLYSECR"/>
<dbReference type="InterPro" id="IPR032675">
    <property type="entry name" value="LRR_dom_sf"/>
</dbReference>
<accession>H3BC33</accession>
<dbReference type="SUPFAM" id="SSF52058">
    <property type="entry name" value="L domain-like"/>
    <property type="match status" value="1"/>
</dbReference>
<dbReference type="EMBL" id="AFYH01039403">
    <property type="status" value="NOT_ANNOTATED_CDS"/>
    <property type="molecule type" value="Genomic_DNA"/>
</dbReference>
<dbReference type="RefSeq" id="XP_005992383.1">
    <property type="nucleotide sequence ID" value="XM_005992321.3"/>
</dbReference>
<dbReference type="EMBL" id="AFYH01039401">
    <property type="status" value="NOT_ANNOTATED_CDS"/>
    <property type="molecule type" value="Genomic_DNA"/>
</dbReference>
<dbReference type="GO" id="GO:0019005">
    <property type="term" value="C:SCF ubiquitin ligase complex"/>
    <property type="evidence" value="ECO:0007669"/>
    <property type="project" value="TreeGrafter"/>
</dbReference>
<dbReference type="PANTHER" id="PTHR16134">
    <property type="entry name" value="F-BOX/TPR REPEAT PROTEIN POF3"/>
    <property type="match status" value="1"/>
</dbReference>
<protein>
    <submittedName>
        <fullName evidence="3">F-box and leucine rich repeat protein 18</fullName>
    </submittedName>
</protein>
<organism evidence="3 4">
    <name type="scientific">Latimeria chalumnae</name>
    <name type="common">Coelacanth</name>
    <dbReference type="NCBI Taxonomy" id="7897"/>
    <lineage>
        <taxon>Eukaryota</taxon>
        <taxon>Metazoa</taxon>
        <taxon>Chordata</taxon>
        <taxon>Craniata</taxon>
        <taxon>Vertebrata</taxon>
        <taxon>Euteleostomi</taxon>
        <taxon>Coelacanthiformes</taxon>
        <taxon>Coelacanthidae</taxon>
        <taxon>Latimeria</taxon>
    </lineage>
</organism>
<dbReference type="InterPro" id="IPR045627">
    <property type="entry name" value="FBXL18_LRR"/>
</dbReference>
<dbReference type="CTD" id="80028"/>
<reference evidence="3" key="3">
    <citation type="submission" date="2025-09" db="UniProtKB">
        <authorList>
            <consortium name="Ensembl"/>
        </authorList>
    </citation>
    <scope>IDENTIFICATION</scope>
</reference>
<dbReference type="CDD" id="cd22128">
    <property type="entry name" value="F-box_FBXL18"/>
    <property type="match status" value="1"/>
</dbReference>
<dbReference type="Bgee" id="ENSLACG00000017111">
    <property type="expression patterns" value="Expressed in muscle tissue and 2 other cell types or tissues"/>
</dbReference>
<dbReference type="SUPFAM" id="SSF81383">
    <property type="entry name" value="F-box domain"/>
    <property type="match status" value="1"/>
</dbReference>
<dbReference type="AlphaFoldDB" id="H3BC33"/>
<evidence type="ECO:0000259" key="2">
    <source>
        <dbReference type="Pfam" id="PF19729"/>
    </source>
</evidence>
<dbReference type="KEGG" id="lcm:102362917"/>
<gene>
    <name evidence="3" type="primary">FBXL18</name>
</gene>
<evidence type="ECO:0000259" key="1">
    <source>
        <dbReference type="Pfam" id="PF00646"/>
    </source>
</evidence>
<dbReference type="GeneTree" id="ENSGT00390000015109"/>
<dbReference type="eggNOG" id="ENOG502QVW9">
    <property type="taxonomic scope" value="Eukaryota"/>
</dbReference>
<proteinExistence type="predicted"/>
<evidence type="ECO:0000313" key="3">
    <source>
        <dbReference type="Ensembl" id="ENSLACP00000019454.2"/>
    </source>
</evidence>
<evidence type="ECO:0000313" key="4">
    <source>
        <dbReference type="Proteomes" id="UP000008672"/>
    </source>
</evidence>
<dbReference type="STRING" id="7897.ENSLACP00000019454"/>
<dbReference type="GeneID" id="102362917"/>
<reference evidence="3" key="2">
    <citation type="submission" date="2025-08" db="UniProtKB">
        <authorList>
            <consortium name="Ensembl"/>
        </authorList>
    </citation>
    <scope>IDENTIFICATION</scope>
</reference>
<dbReference type="EMBL" id="AFYH01039402">
    <property type="status" value="NOT_ANNOTATED_CDS"/>
    <property type="molecule type" value="Genomic_DNA"/>
</dbReference>
<dbReference type="HOGENOM" id="CLU_021195_0_0_1"/>